<feature type="non-terminal residue" evidence="1">
    <location>
        <position position="2827"/>
    </location>
</feature>
<reference evidence="1 2" key="1">
    <citation type="journal article" date="2011" name="Front. Microbiol.">
        <title>Two Strains of Crocosphaera watsonii with Highly Conserved Genomes are Distinguished by Strain-Specific Features.</title>
        <authorList>
            <person name="Bench S.R."/>
            <person name="Ilikchyan I.N."/>
            <person name="Tripp H.J."/>
            <person name="Zehr J.P."/>
        </authorList>
    </citation>
    <scope>NUCLEOTIDE SEQUENCE [LARGE SCALE GENOMIC DNA]</scope>
    <source>
        <strain evidence="1 2">WH 0003</strain>
    </source>
</reference>
<protein>
    <submittedName>
        <fullName evidence="1">Uncharacterized protein</fullName>
    </submittedName>
</protein>
<dbReference type="Gene3D" id="2.60.120.380">
    <property type="match status" value="23"/>
</dbReference>
<dbReference type="SUPFAM" id="SSF89260">
    <property type="entry name" value="Collagen-binding domain"/>
    <property type="match status" value="1"/>
</dbReference>
<accession>G5JC61</accession>
<gene>
    <name evidence="1" type="ORF">CWATWH0003_5022t6</name>
</gene>
<organism evidence="1 2">
    <name type="scientific">Crocosphaera watsonii WH 0003</name>
    <dbReference type="NCBI Taxonomy" id="423471"/>
    <lineage>
        <taxon>Bacteria</taxon>
        <taxon>Bacillati</taxon>
        <taxon>Cyanobacteriota</taxon>
        <taxon>Cyanophyceae</taxon>
        <taxon>Oscillatoriophycideae</taxon>
        <taxon>Chroococcales</taxon>
        <taxon>Aphanothecaceae</taxon>
        <taxon>Crocosphaera</taxon>
    </lineage>
</organism>
<proteinExistence type="predicted"/>
<dbReference type="EMBL" id="AESD01000749">
    <property type="protein sequence ID" value="EHJ10225.1"/>
    <property type="molecule type" value="Genomic_DNA"/>
</dbReference>
<dbReference type="Proteomes" id="UP000003477">
    <property type="component" value="Unassembled WGS sequence"/>
</dbReference>
<comment type="caution">
    <text evidence="1">The sequence shown here is derived from an EMBL/GenBank/DDBJ whole genome shotgun (WGS) entry which is preliminary data.</text>
</comment>
<sequence length="2827" mass="305332">MEQTGNLEDNEITLFTFEGTAGERIFLNNIDADFGETFSIYDSGNNRVFSSSSSGILTLENTGTYLLTLNTSFSSLFNDYNFELLVTETNTNTLNIGEIVEGNIESPGNREVYTFTGSVGQRVVFDGLDRDGSMSASFISPSGDTLFSSQNVNGDSNPITLLEAGNYELVIDGGFNNAIGDFSFQMLDVADAIALTANEEQMGAREFNEVTLFTYEGTAGERILFNRLGNISNQDFTVYNSANQEIFDTVNDTFNLETTGTYLVSVNPFNNSAEEYNFELLLPQTNITPLNIGEVVNGNIASPGNQEVYTFTGSVGQKVVFDGLSSDDINMNARLISPTGNTLLNSQNVNGDSNPITLLEAGTYELTINGGFNNATGDFSFQMLDVADATEITINEEEIGTLEGSSSLLFTFEGTAGERIFFNDLDDDFSESLTIYNAVNNFVASGLNSSFTPETSGTYLAVLANNNFSGTSEEYNFELLLPETTTNTLNIGDRVNGNIEAPGNRSLYTFDGSIGQKLVFDGLSSQEPNLTARLLSPSGDEIDLFNSFIPDNFLTPANPVTLLEAGTYELIVEGASGFSPIGDFSFQVLDVADATEITVGEGEGEMGTLEGNESKLFTFEGTAGERFFFNNLDQDSNESLRIYNGGNSLVGSGLNSSFTPETDGTYLAVLVNNTSNTSEEYNFELLLPETTTNTLDLGDRVNGEIAAPGNRSIHTFDGTIGQRIIIDAISSEEPNLTARLLSPSRDEIDLFNLFTFNSFFTEDVPLTLFEAGTYQLIVERENGFNTTGDFSFQVLDVAEGTTINRDVAVTDTLDSNEAVIFNYEGTAGEEIFFDNLDDDENNFVRIYNSVNQEIGGSFTGRVTLENTETYTILISGNNEENTPEDYNFQVVLPETDFATLTIGETINGNIEAAGNEDVYTFEGEAGQTLYLDGLTSLPEDSSSFGNVTFSSPSQGQIPEFFSSSTSFDFSSPFTLVENGTYSLRVEGLGETGNYSLRLLDVEEATGIDLDTTVAGTLTPGNSTNLYSFVGSKDQALFFDDSTSSNANLSIYGPGNQFIGSDSSPDIILPGDGTYVVVVQGFDGEEPVDYSFRVETPNLIADTLTIGSIVNGTISNVGEQISYSFTGTAGQRILIDGLDNGIDFEARLIPPSNQSLGSPFTTANNRGPTSLRETGTYQLIVNGNGESTGNFSLQVLDFTTATDLALDTAIEGTLATGRETQIFTFTGEAGQTLEIEDLSNNEDISYALYNGANQLLASTIESFSSSSDNMATLPGDGTYFFLVQGFSDTSVGYNFRLTETETEEPEEVSGTSIILGEIIDASISSRGEVDTYLLEATAGQTIVFDGLDDNSFSVSLRSPTATSNNFFDSSPFTLIEDGTYKLEIEGFNIGDYSFRVLDGAEAMAIERETVVKGSLLPARSAALFTFEGMANEQLFLQVDDPGSDYSAIIYGPNNQFLSSDNSSFTLPGDGTYTIIVNGNTFSNFPNNVPLNYSFQLLTPTITENTLTIGETVSGSLDEGAEVDTYTFEGEAGQILYFDGLDQNSQNNISLTSPTGGNISNFFSVSSSSNRGPFTLIETGTYTLTVEGVEGSDYSFRVLDVADSTTIELNTDIAGSLGSFAETVLFTFVGTEGQTLELEPEFSRNDYRVYSPSNEFNTFTFSGGSDFTLPGDGTYVVEVRRGFSFSSGLDYSFRIQEPNLIEESLTIGETVEGNIENAGDRLVYSFEGTVGKRLIYDGISGSFNIDAQFISPSGQNVSFSTNVSDDINPFTLEETGTYQLIIDPSGKTTGEFSFRVLDADMATTIELDTTVEGTLDPATTELFSFNGTEGQTLVLERELFNTDYTVYGPANQFIFSGGSDFTIPGDGTYLVLVRGFSSNNQPVDYSFRIEEPNVIEESLTIGETVEGSIDNVGDSIVYSFDGTLGQKLIYDGISGNFAIDTRLISPSGENLFDFFNDVSDDTNPVTLEETGTYQLIVDGNGSTTGEFSFRFLDADMATMIDFNTTVGGTVDPSTIELFSFNGTEGQTLVLERELFNSGYTVYGPSNQFIAGSDSDFTIPGDGTYLVAVRGFSFNNQPVDYSFRLEEPNLIEESLTIGETVEGSIENIGDRLVYTFDGTLGQRLIYDGISGSFNIEAQFISPSGQSVSFNTSVGSDGNPVTLQETGTYQLIVDANSSTTGDFSFRVLDANIATTIDLDTTVQGTVDPSTAALFSFEGTEGQTLVLAPELFNSSYTVYSPSNQLISSGGSEFTIPGDGTYLVRVGGFANQPSDYSFRVEEPNVIEESLTIGETVEGSIENAGDRIIYTFDGTLGQKLIYDGISGSFNIDARLISPAGQNLFGFSRDVNRDIDPLTLGETGTYQLIVDGNGSTTGDFSFRVLDANIATTIDLDTTVEGTVDPNTPTLFSFEATEGQTLVLNSELFALNYRVYSPSNEFIASSGSDFTIPGDGTYLIVETGSSSNNQPVDYRFSVIEPNVIEESLTIGETVEGSIENTGDRIIYTFDGTLGQKLIYDGISGRFGLDVELISPAGQNLFSFSRNVNSDRDPLTLKETGTYQLIVDGNGSTTGEFSFRVLDANIATTIDFNTTVEGTVEPNTPTLFSFEGTEGQTLLLNSELFGLNYRVYSPSNEFIAGVGSEFIIPGDGTYLIVETRSSSNNQPVDYRFSVIETNSIDAALTIGETVEGSIENIGDRIIHNFDATVGQKLIYDGISGDSNIDVEFISPAGQSLFGFFNPNVNSDRDPLTLKETGTYQLIVDGNGSTTGDFSFRFLDANIATTIDFNTTVEGTVEPNTPTLFSFEATEGQTLLLNSELFALNYRVYSPSNEFIAN</sequence>
<name>G5JC61_CROWT</name>
<evidence type="ECO:0000313" key="1">
    <source>
        <dbReference type="EMBL" id="EHJ10225.1"/>
    </source>
</evidence>
<evidence type="ECO:0000313" key="2">
    <source>
        <dbReference type="Proteomes" id="UP000003477"/>
    </source>
</evidence>